<evidence type="ECO:0000259" key="1">
    <source>
        <dbReference type="PROSITE" id="PS50994"/>
    </source>
</evidence>
<evidence type="ECO:0000313" key="2">
    <source>
        <dbReference type="Proteomes" id="UP000515211"/>
    </source>
</evidence>
<dbReference type="InterPro" id="IPR012337">
    <property type="entry name" value="RNaseH-like_sf"/>
</dbReference>
<reference evidence="2" key="1">
    <citation type="journal article" date="2016" name="Nat. Genet.">
        <title>The genome sequences of Arachis duranensis and Arachis ipaensis, the diploid ancestors of cultivated peanut.</title>
        <authorList>
            <person name="Bertioli D.J."/>
            <person name="Cannon S.B."/>
            <person name="Froenicke L."/>
            <person name="Huang G."/>
            <person name="Farmer A.D."/>
            <person name="Cannon E.K."/>
            <person name="Liu X."/>
            <person name="Gao D."/>
            <person name="Clevenger J."/>
            <person name="Dash S."/>
            <person name="Ren L."/>
            <person name="Moretzsohn M.C."/>
            <person name="Shirasawa K."/>
            <person name="Huang W."/>
            <person name="Vidigal B."/>
            <person name="Abernathy B."/>
            <person name="Chu Y."/>
            <person name="Niederhuth C.E."/>
            <person name="Umale P."/>
            <person name="Araujo A.C."/>
            <person name="Kozik A."/>
            <person name="Kim K.D."/>
            <person name="Burow M.D."/>
            <person name="Varshney R.K."/>
            <person name="Wang X."/>
            <person name="Zhang X."/>
            <person name="Barkley N."/>
            <person name="Guimaraes P.M."/>
            <person name="Isobe S."/>
            <person name="Guo B."/>
            <person name="Liao B."/>
            <person name="Stalker H.T."/>
            <person name="Schmitz R.J."/>
            <person name="Scheffler B.E."/>
            <person name="Leal-Bertioli S.C."/>
            <person name="Xun X."/>
            <person name="Jackson S.A."/>
            <person name="Michelmore R."/>
            <person name="Ozias-Akins P."/>
        </authorList>
    </citation>
    <scope>NUCLEOTIDE SEQUENCE [LARGE SCALE GENOMIC DNA]</scope>
    <source>
        <strain evidence="2">cv. V14167</strain>
    </source>
</reference>
<dbReference type="PANTHER" id="PTHR48475:SF2">
    <property type="entry name" value="RIBONUCLEASE H"/>
    <property type="match status" value="1"/>
</dbReference>
<feature type="domain" description="Integrase catalytic" evidence="1">
    <location>
        <begin position="1"/>
        <end position="112"/>
    </location>
</feature>
<sequence>MRFEIPEIVISDNSTQFIDKQFREYLEGLSILQKFISIEHRQTNGQVEAANKIILKGLKKMLDKSKGSWADEFGSVLWSYRTSLQTSTEESHFRITYGFEVVIPIEVGQSSPRRTLGGHDEDTE</sequence>
<dbReference type="GO" id="GO:0015074">
    <property type="term" value="P:DNA integration"/>
    <property type="evidence" value="ECO:0007669"/>
    <property type="project" value="InterPro"/>
</dbReference>
<dbReference type="GO" id="GO:0003676">
    <property type="term" value="F:nucleic acid binding"/>
    <property type="evidence" value="ECO:0007669"/>
    <property type="project" value="InterPro"/>
</dbReference>
<dbReference type="SUPFAM" id="SSF53098">
    <property type="entry name" value="Ribonuclease H-like"/>
    <property type="match status" value="1"/>
</dbReference>
<dbReference type="AlphaFoldDB" id="A0A6P4BI09"/>
<organism evidence="2 3">
    <name type="scientific">Arachis duranensis</name>
    <name type="common">Wild peanut</name>
    <dbReference type="NCBI Taxonomy" id="130453"/>
    <lineage>
        <taxon>Eukaryota</taxon>
        <taxon>Viridiplantae</taxon>
        <taxon>Streptophyta</taxon>
        <taxon>Embryophyta</taxon>
        <taxon>Tracheophyta</taxon>
        <taxon>Spermatophyta</taxon>
        <taxon>Magnoliopsida</taxon>
        <taxon>eudicotyledons</taxon>
        <taxon>Gunneridae</taxon>
        <taxon>Pentapetalae</taxon>
        <taxon>rosids</taxon>
        <taxon>fabids</taxon>
        <taxon>Fabales</taxon>
        <taxon>Fabaceae</taxon>
        <taxon>Papilionoideae</taxon>
        <taxon>50 kb inversion clade</taxon>
        <taxon>dalbergioids sensu lato</taxon>
        <taxon>Dalbergieae</taxon>
        <taxon>Pterocarpus clade</taxon>
        <taxon>Arachis</taxon>
    </lineage>
</organism>
<dbReference type="Proteomes" id="UP000515211">
    <property type="component" value="Chromosome 9"/>
</dbReference>
<evidence type="ECO:0000313" key="3">
    <source>
        <dbReference type="RefSeq" id="XP_015940192.1"/>
    </source>
</evidence>
<proteinExistence type="predicted"/>
<dbReference type="KEGG" id="adu:107465740"/>
<accession>A0A6P4BI09</accession>
<name>A0A6P4BI09_ARADU</name>
<dbReference type="RefSeq" id="XP_015940192.1">
    <property type="nucleotide sequence ID" value="XM_016084706.1"/>
</dbReference>
<dbReference type="GeneID" id="107465740"/>
<gene>
    <name evidence="3" type="primary">LOC107465740</name>
</gene>
<protein>
    <submittedName>
        <fullName evidence="3">Uncharacterized protein LOC107465740</fullName>
    </submittedName>
</protein>
<dbReference type="Gene3D" id="3.30.420.10">
    <property type="entry name" value="Ribonuclease H-like superfamily/Ribonuclease H"/>
    <property type="match status" value="1"/>
</dbReference>
<keyword evidence="2" id="KW-1185">Reference proteome</keyword>
<reference evidence="3" key="2">
    <citation type="submission" date="2025-08" db="UniProtKB">
        <authorList>
            <consortium name="RefSeq"/>
        </authorList>
    </citation>
    <scope>IDENTIFICATION</scope>
    <source>
        <tissue evidence="3">Whole plant</tissue>
    </source>
</reference>
<dbReference type="InterPro" id="IPR036397">
    <property type="entry name" value="RNaseH_sf"/>
</dbReference>
<dbReference type="PROSITE" id="PS50994">
    <property type="entry name" value="INTEGRASE"/>
    <property type="match status" value="1"/>
</dbReference>
<dbReference type="PANTHER" id="PTHR48475">
    <property type="entry name" value="RIBONUCLEASE H"/>
    <property type="match status" value="1"/>
</dbReference>
<dbReference type="InterPro" id="IPR001584">
    <property type="entry name" value="Integrase_cat-core"/>
</dbReference>